<evidence type="ECO:0000256" key="2">
    <source>
        <dbReference type="ARBA" id="ARBA00006275"/>
    </source>
</evidence>
<dbReference type="RefSeq" id="WP_167215502.1">
    <property type="nucleotide sequence ID" value="NZ_CP050063.1"/>
</dbReference>
<dbReference type="KEGG" id="spib:G8759_27160"/>
<comment type="similarity">
    <text evidence="2">Belongs to the SusD family.</text>
</comment>
<evidence type="ECO:0000256" key="1">
    <source>
        <dbReference type="ARBA" id="ARBA00004442"/>
    </source>
</evidence>
<evidence type="ECO:0000256" key="3">
    <source>
        <dbReference type="ARBA" id="ARBA00022729"/>
    </source>
</evidence>
<dbReference type="GO" id="GO:0009279">
    <property type="term" value="C:cell outer membrane"/>
    <property type="evidence" value="ECO:0007669"/>
    <property type="project" value="UniProtKB-SubCell"/>
</dbReference>
<evidence type="ECO:0000313" key="8">
    <source>
        <dbReference type="EMBL" id="QIP16049.1"/>
    </source>
</evidence>
<dbReference type="InterPro" id="IPR012944">
    <property type="entry name" value="SusD_RagB_dom"/>
</dbReference>
<dbReference type="Pfam" id="PF07980">
    <property type="entry name" value="SusD_RagB"/>
    <property type="match status" value="1"/>
</dbReference>
<keyword evidence="5" id="KW-0998">Cell outer membrane</keyword>
<feature type="signal peptide" evidence="6">
    <location>
        <begin position="1"/>
        <end position="22"/>
    </location>
</feature>
<evidence type="ECO:0000259" key="7">
    <source>
        <dbReference type="Pfam" id="PF07980"/>
    </source>
</evidence>
<evidence type="ECO:0000256" key="5">
    <source>
        <dbReference type="ARBA" id="ARBA00023237"/>
    </source>
</evidence>
<dbReference type="Gene3D" id="1.25.40.390">
    <property type="match status" value="1"/>
</dbReference>
<dbReference type="Proteomes" id="UP000501802">
    <property type="component" value="Chromosome"/>
</dbReference>
<gene>
    <name evidence="8" type="ORF">G8759_27160</name>
</gene>
<keyword evidence="9" id="KW-1185">Reference proteome</keyword>
<proteinExistence type="inferred from homology"/>
<dbReference type="EMBL" id="CP050063">
    <property type="protein sequence ID" value="QIP16049.1"/>
    <property type="molecule type" value="Genomic_DNA"/>
</dbReference>
<reference evidence="8 9" key="1">
    <citation type="submission" date="2020-03" db="EMBL/GenBank/DDBJ databases">
        <authorList>
            <person name="Kim M.K."/>
        </authorList>
    </citation>
    <scope>NUCLEOTIDE SEQUENCE [LARGE SCALE GENOMIC DNA]</scope>
    <source>
        <strain evidence="8 9">BT328</strain>
    </source>
</reference>
<dbReference type="AlphaFoldDB" id="A0A6G9AUP6"/>
<dbReference type="InterPro" id="IPR011990">
    <property type="entry name" value="TPR-like_helical_dom_sf"/>
</dbReference>
<protein>
    <submittedName>
        <fullName evidence="8">RagB/SusD family nutrient uptake outer membrane protein</fullName>
    </submittedName>
</protein>
<accession>A0A6G9AUP6</accession>
<feature type="chain" id="PRO_5026339651" evidence="6">
    <location>
        <begin position="23"/>
        <end position="564"/>
    </location>
</feature>
<keyword evidence="4" id="KW-0472">Membrane</keyword>
<comment type="subcellular location">
    <subcellularLocation>
        <location evidence="1">Cell outer membrane</location>
    </subcellularLocation>
</comment>
<evidence type="ECO:0000256" key="4">
    <source>
        <dbReference type="ARBA" id="ARBA00023136"/>
    </source>
</evidence>
<keyword evidence="3 6" id="KW-0732">Signal</keyword>
<name>A0A6G9AUP6_9BACT</name>
<dbReference type="SUPFAM" id="SSF48452">
    <property type="entry name" value="TPR-like"/>
    <property type="match status" value="1"/>
</dbReference>
<sequence>MKKYVSRLLLATIVLLSSSCSDNFLDLTPTDSLGENNFWHNENELKQYANDLYRTFVGHATGTSPSPLILGDSQSDNMVPLNFDLVAAGKNIVPASGGGWDWSVIRTCNYFLTRYNRTPISQDIKDRYAGEVRFFKAKDYFEKVTSFGDVPWLSKDLATNSAELYAPRDSRVLVMDSLLATINTAIANLPPRSIAESGRINKDVALLLKARICLYEGTFRKYRNLAGSEKFLQEAVAASGQLMAEKGYQLNATGNPNADYAALFNSLDLSTNKEIMFYRAYMTGLSGTATSWNVQLNNFNTSVSKSLIESYLAIDGKPISQSLLYLGDDSVQVEMKNRDPRLTQTVVYPGTGIQAGFGGAAIPGSGFSGVGIVPSGYQLQKYWVADQAEFVRIQNGLLDAPIYRFAEVLLINAEANAELGLATQTTIDNTINLLRKRVGMPNMIISQLVKDKRSDFPDIPVLIDEIRRERRVELAIEGLRFDDLVRWKAGKLLNNPVLGMKFVQRHYPKAVVGKSIFLNDKGYILPYATSLPTGRTFDEAKNYFLPLPLDELTLNPNLKQNPGW</sequence>
<feature type="domain" description="RagB/SusD" evidence="7">
    <location>
        <begin position="267"/>
        <end position="564"/>
    </location>
</feature>
<organism evidence="8 9">
    <name type="scientific">Spirosoma aureum</name>
    <dbReference type="NCBI Taxonomy" id="2692134"/>
    <lineage>
        <taxon>Bacteria</taxon>
        <taxon>Pseudomonadati</taxon>
        <taxon>Bacteroidota</taxon>
        <taxon>Cytophagia</taxon>
        <taxon>Cytophagales</taxon>
        <taxon>Cytophagaceae</taxon>
        <taxon>Spirosoma</taxon>
    </lineage>
</organism>
<dbReference type="PROSITE" id="PS51257">
    <property type="entry name" value="PROKAR_LIPOPROTEIN"/>
    <property type="match status" value="1"/>
</dbReference>
<evidence type="ECO:0000313" key="9">
    <source>
        <dbReference type="Proteomes" id="UP000501802"/>
    </source>
</evidence>
<evidence type="ECO:0000256" key="6">
    <source>
        <dbReference type="SAM" id="SignalP"/>
    </source>
</evidence>